<organism evidence="1 2">
    <name type="scientific">Povalibacter uvarum</name>
    <dbReference type="NCBI Taxonomy" id="732238"/>
    <lineage>
        <taxon>Bacteria</taxon>
        <taxon>Pseudomonadati</taxon>
        <taxon>Pseudomonadota</taxon>
        <taxon>Gammaproteobacteria</taxon>
        <taxon>Steroidobacterales</taxon>
        <taxon>Steroidobacteraceae</taxon>
        <taxon>Povalibacter</taxon>
    </lineage>
</organism>
<keyword evidence="2" id="KW-1185">Reference proteome</keyword>
<dbReference type="Proteomes" id="UP000588068">
    <property type="component" value="Unassembled WGS sequence"/>
</dbReference>
<sequence length="160" mass="17603">MSVTPSQTVGPYFQIGLIHERWSSLAGNGERITIEGSVLDAEGVPVTDAMIEIWQPDNKAFGRFATDPSTGRFAFETSRPVSMGPDAAAHLCVGVFARGLLKRLYTRIYFDPTAINGNDPILSLVPYARRPTLVAVSTGDRRYRFDIRFAGEGETVFLEC</sequence>
<gene>
    <name evidence="1" type="ORF">HNQ60_004736</name>
</gene>
<proteinExistence type="predicted"/>
<accession>A0A841HVL0</accession>
<keyword evidence="1" id="KW-0223">Dioxygenase</keyword>
<dbReference type="GO" id="GO:0008199">
    <property type="term" value="F:ferric iron binding"/>
    <property type="evidence" value="ECO:0007669"/>
    <property type="project" value="InterPro"/>
</dbReference>
<dbReference type="GO" id="GO:0018578">
    <property type="term" value="F:protocatechuate 3,4-dioxygenase activity"/>
    <property type="evidence" value="ECO:0007669"/>
    <property type="project" value="UniProtKB-EC"/>
</dbReference>
<dbReference type="SUPFAM" id="SSF49482">
    <property type="entry name" value="Aromatic compound dioxygenase"/>
    <property type="match status" value="1"/>
</dbReference>
<keyword evidence="1" id="KW-0560">Oxidoreductase</keyword>
<reference evidence="1 2" key="1">
    <citation type="submission" date="2020-08" db="EMBL/GenBank/DDBJ databases">
        <title>Genomic Encyclopedia of Type Strains, Phase IV (KMG-IV): sequencing the most valuable type-strain genomes for metagenomic binning, comparative biology and taxonomic classification.</title>
        <authorList>
            <person name="Goeker M."/>
        </authorList>
    </citation>
    <scope>NUCLEOTIDE SEQUENCE [LARGE SCALE GENOMIC DNA]</scope>
    <source>
        <strain evidence="1 2">DSM 26723</strain>
    </source>
</reference>
<dbReference type="InterPro" id="IPR050770">
    <property type="entry name" value="Intradiol_RC_Dioxygenase"/>
</dbReference>
<protein>
    <submittedName>
        <fullName evidence="1">Protocatechuate 3,4-dioxygenase alpha subunit</fullName>
        <ecNumber evidence="1">1.13.11.3</ecNumber>
    </submittedName>
</protein>
<dbReference type="PANTHER" id="PTHR33711">
    <property type="entry name" value="DIOXYGENASE, PUTATIVE (AFU_ORTHOLOGUE AFUA_2G02910)-RELATED"/>
    <property type="match status" value="1"/>
</dbReference>
<evidence type="ECO:0000313" key="2">
    <source>
        <dbReference type="Proteomes" id="UP000588068"/>
    </source>
</evidence>
<name>A0A841HVL0_9GAMM</name>
<dbReference type="RefSeq" id="WP_184335232.1">
    <property type="nucleotide sequence ID" value="NZ_JACHHZ010000006.1"/>
</dbReference>
<dbReference type="InterPro" id="IPR015889">
    <property type="entry name" value="Intradiol_dOase_core"/>
</dbReference>
<comment type="caution">
    <text evidence="1">The sequence shown here is derived from an EMBL/GenBank/DDBJ whole genome shotgun (WGS) entry which is preliminary data.</text>
</comment>
<dbReference type="AlphaFoldDB" id="A0A841HVL0"/>
<evidence type="ECO:0000313" key="1">
    <source>
        <dbReference type="EMBL" id="MBB6095845.1"/>
    </source>
</evidence>
<dbReference type="PANTHER" id="PTHR33711:SF9">
    <property type="entry name" value="PROTOCATECHUATE 3,4-DIOXYGENASE ALPHA CHAIN"/>
    <property type="match status" value="1"/>
</dbReference>
<dbReference type="EC" id="1.13.11.3" evidence="1"/>
<dbReference type="EMBL" id="JACHHZ010000006">
    <property type="protein sequence ID" value="MBB6095845.1"/>
    <property type="molecule type" value="Genomic_DNA"/>
</dbReference>
<dbReference type="Gene3D" id="2.60.130.10">
    <property type="entry name" value="Aromatic compound dioxygenase"/>
    <property type="match status" value="1"/>
</dbReference>